<evidence type="ECO:0000259" key="1">
    <source>
        <dbReference type="Pfam" id="PF01370"/>
    </source>
</evidence>
<dbReference type="InterPro" id="IPR001509">
    <property type="entry name" value="Epimerase_deHydtase"/>
</dbReference>
<dbReference type="RefSeq" id="WP_055534469.1">
    <property type="nucleotide sequence ID" value="NZ_CP023695.1"/>
</dbReference>
<evidence type="ECO:0000313" key="2">
    <source>
        <dbReference type="EMBL" id="QEV16171.1"/>
    </source>
</evidence>
<dbReference type="InterPro" id="IPR036291">
    <property type="entry name" value="NAD(P)-bd_dom_sf"/>
</dbReference>
<proteinExistence type="predicted"/>
<sequence>MQIIGHGFLARHLSEAFTDKFPEVTAIAAGVSRHSGVAPAQFRREAELVREVLRECGNRNRTVLFFSSASFALYGSSGAPRAEEDHLVSPPSAYGRSKLALESTIRGSHVPYLILRLSHTVGRYQRPHQLLPGLTRQVRAGAVRVQQGVHRDLLDVNDLLDAIGRLLGQGVRNEVLNVASGAPQHIEAILDGIEMRLGTSAVRTYIPGEAALTRVSIRRLQAYVPHFRPGLRSAASYLDDLLDAYLPYCSRGPAAEG</sequence>
<dbReference type="AlphaFoldDB" id="A0A5J6HCS1"/>
<organism evidence="2 3">
    <name type="scientific">Streptomyces alboniger</name>
    <dbReference type="NCBI Taxonomy" id="132473"/>
    <lineage>
        <taxon>Bacteria</taxon>
        <taxon>Bacillati</taxon>
        <taxon>Actinomycetota</taxon>
        <taxon>Actinomycetes</taxon>
        <taxon>Kitasatosporales</taxon>
        <taxon>Streptomycetaceae</taxon>
        <taxon>Streptomyces</taxon>
        <taxon>Streptomyces aurantiacus group</taxon>
    </lineage>
</organism>
<dbReference type="SUPFAM" id="SSF51735">
    <property type="entry name" value="NAD(P)-binding Rossmann-fold domains"/>
    <property type="match status" value="1"/>
</dbReference>
<reference evidence="2 3" key="1">
    <citation type="submission" date="2017-09" db="EMBL/GenBank/DDBJ databases">
        <authorList>
            <person name="Lee N."/>
            <person name="Cho B.-K."/>
        </authorList>
    </citation>
    <scope>NUCLEOTIDE SEQUENCE [LARGE SCALE GENOMIC DNA]</scope>
    <source>
        <strain evidence="2 3">ATCC 12461</strain>
    </source>
</reference>
<dbReference type="OrthoDB" id="3360397at2"/>
<keyword evidence="3" id="KW-1185">Reference proteome</keyword>
<accession>A0A5J6HCS1</accession>
<dbReference type="Pfam" id="PF01370">
    <property type="entry name" value="Epimerase"/>
    <property type="match status" value="1"/>
</dbReference>
<gene>
    <name evidence="2" type="ORF">CP975_00315</name>
</gene>
<dbReference type="Proteomes" id="UP000326553">
    <property type="component" value="Chromosome"/>
</dbReference>
<dbReference type="Gene3D" id="3.40.50.720">
    <property type="entry name" value="NAD(P)-binding Rossmann-like Domain"/>
    <property type="match status" value="1"/>
</dbReference>
<dbReference type="EMBL" id="CP023695">
    <property type="protein sequence ID" value="QEV16171.1"/>
    <property type="molecule type" value="Genomic_DNA"/>
</dbReference>
<feature type="domain" description="NAD-dependent epimerase/dehydratase" evidence="1">
    <location>
        <begin position="14"/>
        <end position="179"/>
    </location>
</feature>
<dbReference type="KEGG" id="salw:CP975_00315"/>
<name>A0A5J6HCS1_STRAD</name>
<evidence type="ECO:0000313" key="3">
    <source>
        <dbReference type="Proteomes" id="UP000326553"/>
    </source>
</evidence>
<protein>
    <submittedName>
        <fullName evidence="2">NAD-dependent epimerase/dehydratase family protein</fullName>
    </submittedName>
</protein>